<evidence type="ECO:0000313" key="1">
    <source>
        <dbReference type="EMBL" id="GLI93039.1"/>
    </source>
</evidence>
<keyword evidence="2" id="KW-1185">Reference proteome</keyword>
<name>A0A9W6LS71_9HYPH</name>
<dbReference type="RefSeq" id="WP_281802616.1">
    <property type="nucleotide sequence ID" value="NZ_BSEC01000001.1"/>
</dbReference>
<evidence type="ECO:0000313" key="2">
    <source>
        <dbReference type="Proteomes" id="UP001144323"/>
    </source>
</evidence>
<dbReference type="EMBL" id="BSEC01000001">
    <property type="protein sequence ID" value="GLI93039.1"/>
    <property type="molecule type" value="Genomic_DNA"/>
</dbReference>
<accession>A0A9W6LS71</accession>
<reference evidence="1" key="1">
    <citation type="journal article" date="2023" name="Int. J. Syst. Evol. Microbiol.">
        <title>Methylocystis iwaonis sp. nov., a type II methane-oxidizing bacterium from surface soil of a rice paddy field in Japan, and emended description of the genus Methylocystis (ex Whittenbury et al. 1970) Bowman et al. 1993.</title>
        <authorList>
            <person name="Kaise H."/>
            <person name="Sawadogo J.B."/>
            <person name="Alam M.S."/>
            <person name="Ueno C."/>
            <person name="Dianou D."/>
            <person name="Shinjo R."/>
            <person name="Asakawa S."/>
        </authorList>
    </citation>
    <scope>NUCLEOTIDE SEQUENCE</scope>
    <source>
        <strain evidence="1">LMG27198</strain>
    </source>
</reference>
<organism evidence="1 2">
    <name type="scientific">Methylocystis echinoides</name>
    <dbReference type="NCBI Taxonomy" id="29468"/>
    <lineage>
        <taxon>Bacteria</taxon>
        <taxon>Pseudomonadati</taxon>
        <taxon>Pseudomonadota</taxon>
        <taxon>Alphaproteobacteria</taxon>
        <taxon>Hyphomicrobiales</taxon>
        <taxon>Methylocystaceae</taxon>
        <taxon>Methylocystis</taxon>
    </lineage>
</organism>
<comment type="caution">
    <text evidence="1">The sequence shown here is derived from an EMBL/GenBank/DDBJ whole genome shotgun (WGS) entry which is preliminary data.</text>
</comment>
<dbReference type="InterPro" id="IPR029044">
    <property type="entry name" value="Nucleotide-diphossugar_trans"/>
</dbReference>
<dbReference type="SUPFAM" id="SSF53448">
    <property type="entry name" value="Nucleotide-diphospho-sugar transferases"/>
    <property type="match status" value="1"/>
</dbReference>
<proteinExistence type="predicted"/>
<protein>
    <recommendedName>
        <fullName evidence="3">Glycosyl transferase</fullName>
    </recommendedName>
</protein>
<gene>
    <name evidence="1" type="ORF">LMG27198_20310</name>
</gene>
<evidence type="ECO:0008006" key="3">
    <source>
        <dbReference type="Google" id="ProtNLM"/>
    </source>
</evidence>
<dbReference type="Gene3D" id="3.90.550.10">
    <property type="entry name" value="Spore Coat Polysaccharide Biosynthesis Protein SpsA, Chain A"/>
    <property type="match status" value="1"/>
</dbReference>
<dbReference type="Proteomes" id="UP001144323">
    <property type="component" value="Unassembled WGS sequence"/>
</dbReference>
<dbReference type="AlphaFoldDB" id="A0A9W6LS71"/>
<sequence>MLVYTSITKNYLPKARVLSRSLKRHNPGWRLCVILCDTPPENFDLRREPFDDLLTLAELDIPDWKSWAFGHNVVELCTAVKGVAAQRLAARGGEDRLIYLDPDIMVFSSLAPLAELLERHQILLTPHLLEPETDAGAVIDNEICTLRHGVYNLGFVGVRTTGEGRRFIDWWAARLAAHCVADPANGLFTDQRWVDLAPGFFDGVHVLRDKGCNVATWNLHHRVLAKNAAGVLEAGGETLRFYHFTGFDSGDGRGVLLKYAADQIEAHLLWDSYAKELRANGHGEAVLNHFAYGCFDNGVPIDAALRRAYRMRRDLQEAFPDPFRTGKWSLQSWWREEQRGVGLDAS</sequence>